<feature type="transmembrane region" description="Helical" evidence="5">
    <location>
        <begin position="315"/>
        <end position="333"/>
    </location>
</feature>
<gene>
    <name evidence="7" type="ORF">OHK93_000009</name>
</gene>
<feature type="transmembrane region" description="Helical" evidence="5">
    <location>
        <begin position="110"/>
        <end position="131"/>
    </location>
</feature>
<evidence type="ECO:0000256" key="4">
    <source>
        <dbReference type="ARBA" id="ARBA00023136"/>
    </source>
</evidence>
<keyword evidence="2 5" id="KW-0812">Transmembrane</keyword>
<dbReference type="InterPro" id="IPR020846">
    <property type="entry name" value="MFS_dom"/>
</dbReference>
<evidence type="ECO:0000259" key="6">
    <source>
        <dbReference type="PROSITE" id="PS50850"/>
    </source>
</evidence>
<feature type="transmembrane region" description="Helical" evidence="5">
    <location>
        <begin position="268"/>
        <end position="294"/>
    </location>
</feature>
<keyword evidence="4 5" id="KW-0472">Membrane</keyword>
<dbReference type="EMBL" id="JAPUFD010000001">
    <property type="protein sequence ID" value="MDI1484875.1"/>
    <property type="molecule type" value="Genomic_DNA"/>
</dbReference>
<dbReference type="GO" id="GO:0016020">
    <property type="term" value="C:membrane"/>
    <property type="evidence" value="ECO:0007669"/>
    <property type="project" value="UniProtKB-SubCell"/>
</dbReference>
<evidence type="ECO:0000256" key="1">
    <source>
        <dbReference type="ARBA" id="ARBA00004141"/>
    </source>
</evidence>
<dbReference type="AlphaFoldDB" id="A0AA43TS42"/>
<dbReference type="Proteomes" id="UP001161017">
    <property type="component" value="Unassembled WGS sequence"/>
</dbReference>
<dbReference type="PROSITE" id="PS50850">
    <property type="entry name" value="MFS"/>
    <property type="match status" value="1"/>
</dbReference>
<feature type="transmembrane region" description="Helical" evidence="5">
    <location>
        <begin position="79"/>
        <end position="98"/>
    </location>
</feature>
<proteinExistence type="predicted"/>
<feature type="transmembrane region" description="Helical" evidence="5">
    <location>
        <begin position="23"/>
        <end position="39"/>
    </location>
</feature>
<dbReference type="GO" id="GO:0022857">
    <property type="term" value="F:transmembrane transporter activity"/>
    <property type="evidence" value="ECO:0007669"/>
    <property type="project" value="InterPro"/>
</dbReference>
<organism evidence="7 8">
    <name type="scientific">Ramalina farinacea</name>
    <dbReference type="NCBI Taxonomy" id="258253"/>
    <lineage>
        <taxon>Eukaryota</taxon>
        <taxon>Fungi</taxon>
        <taxon>Dikarya</taxon>
        <taxon>Ascomycota</taxon>
        <taxon>Pezizomycotina</taxon>
        <taxon>Lecanoromycetes</taxon>
        <taxon>OSLEUM clade</taxon>
        <taxon>Lecanoromycetidae</taxon>
        <taxon>Lecanorales</taxon>
        <taxon>Lecanorineae</taxon>
        <taxon>Ramalinaceae</taxon>
        <taxon>Ramalina</taxon>
    </lineage>
</organism>
<comment type="caution">
    <text evidence="7">The sequence shown here is derived from an EMBL/GenBank/DDBJ whole genome shotgun (WGS) entry which is preliminary data.</text>
</comment>
<dbReference type="PANTHER" id="PTHR42718:SF10">
    <property type="entry name" value="TRANSPORTER, PUTATIVE (AFU_ORTHOLOGUE AFUA_8G06760)-RELATED"/>
    <property type="match status" value="1"/>
</dbReference>
<keyword evidence="3 5" id="KW-1133">Transmembrane helix</keyword>
<feature type="transmembrane region" description="Helical" evidence="5">
    <location>
        <begin position="184"/>
        <end position="203"/>
    </location>
</feature>
<feature type="transmembrane region" description="Helical" evidence="5">
    <location>
        <begin position="353"/>
        <end position="371"/>
    </location>
</feature>
<feature type="domain" description="Major facilitator superfamily (MFS) profile" evidence="6">
    <location>
        <begin position="1"/>
        <end position="377"/>
    </location>
</feature>
<comment type="subcellular location">
    <subcellularLocation>
        <location evidence="1">Membrane</location>
        <topology evidence="1">Multi-pass membrane protein</topology>
    </subcellularLocation>
</comment>
<dbReference type="Pfam" id="PF07690">
    <property type="entry name" value="MFS_1"/>
    <property type="match status" value="1"/>
</dbReference>
<accession>A0AA43TS42</accession>
<reference evidence="7" key="1">
    <citation type="journal article" date="2023" name="Genome Biol. Evol.">
        <title>First Whole Genome Sequence and Flow Cytometry Genome Size Data for the Lichen-Forming Fungus Ramalina farinacea (Ascomycota).</title>
        <authorList>
            <person name="Llewellyn T."/>
            <person name="Mian S."/>
            <person name="Hill R."/>
            <person name="Leitch I.J."/>
            <person name="Gaya E."/>
        </authorList>
    </citation>
    <scope>NUCLEOTIDE SEQUENCE</scope>
    <source>
        <strain evidence="7">LIQ254RAFAR</strain>
    </source>
</reference>
<name>A0AA43TS42_9LECA</name>
<feature type="transmembrane region" description="Helical" evidence="5">
    <location>
        <begin position="46"/>
        <end position="67"/>
    </location>
</feature>
<feature type="transmembrane region" description="Helical" evidence="5">
    <location>
        <begin position="243"/>
        <end position="262"/>
    </location>
</feature>
<evidence type="ECO:0000313" key="8">
    <source>
        <dbReference type="Proteomes" id="UP001161017"/>
    </source>
</evidence>
<evidence type="ECO:0000313" key="7">
    <source>
        <dbReference type="EMBL" id="MDI1484875.1"/>
    </source>
</evidence>
<feature type="transmembrane region" description="Helical" evidence="5">
    <location>
        <begin position="151"/>
        <end position="172"/>
    </location>
</feature>
<dbReference type="SUPFAM" id="SSF103473">
    <property type="entry name" value="MFS general substrate transporter"/>
    <property type="match status" value="1"/>
</dbReference>
<dbReference type="InterPro" id="IPR011701">
    <property type="entry name" value="MFS"/>
</dbReference>
<protein>
    <recommendedName>
        <fullName evidence="6">Major facilitator superfamily (MFS) profile domain-containing protein</fullName>
    </recommendedName>
</protein>
<dbReference type="PANTHER" id="PTHR42718">
    <property type="entry name" value="MAJOR FACILITATOR SUPERFAMILY MULTIDRUG TRANSPORTER MFSC"/>
    <property type="match status" value="1"/>
</dbReference>
<dbReference type="Gene3D" id="1.20.1250.20">
    <property type="entry name" value="MFS general substrate transporter like domains"/>
    <property type="match status" value="1"/>
</dbReference>
<evidence type="ECO:0000256" key="2">
    <source>
        <dbReference type="ARBA" id="ARBA00022692"/>
    </source>
</evidence>
<keyword evidence="8" id="KW-1185">Reference proteome</keyword>
<feature type="transmembrane region" description="Helical" evidence="5">
    <location>
        <begin position="218"/>
        <end position="236"/>
    </location>
</feature>
<dbReference type="InterPro" id="IPR036259">
    <property type="entry name" value="MFS_trans_sf"/>
</dbReference>
<evidence type="ECO:0000256" key="3">
    <source>
        <dbReference type="ARBA" id="ARBA00022989"/>
    </source>
</evidence>
<sequence length="382" mass="41054">MELCVLLFSGAVADVVGAKLVWVTGSFLYVGFTVAVGLSRTEVEIILFRTLLGIAVSMCLPTAVSLVTNTFPKGNWRNVAFATIGMGQPPGFSVGLLLGEIFTDTIGWRWSFFVSAIIKSVIALAAIWSLPSVYRESEKKWTRRLAEDIDWIGALALTAALGILLYVLATATSSYHRLGEPQNIVLLVASVILLGVFLLYMEYQRIQSLSALQSSLRFLPHIIMGVFVNIGTGFLISRVKMRTLAVTSGLVALISGRLMATIDTHQSYWLAAFWAMLLSPVSCDVFFIVANLAVSDAYPADVQSLAGGVLNEVGQFGNTVGLAVTAAIAASVTEHSKRTDSKDALMQGYRASFWAIFTATAAVVGTTFVGLKKGGFVGKKDE</sequence>
<evidence type="ECO:0000256" key="5">
    <source>
        <dbReference type="SAM" id="Phobius"/>
    </source>
</evidence>